<feature type="domain" description="Protein kinase" evidence="11">
    <location>
        <begin position="183"/>
        <end position="462"/>
    </location>
</feature>
<dbReference type="CDD" id="cd13999">
    <property type="entry name" value="STKc_MAP3K-like"/>
    <property type="match status" value="1"/>
</dbReference>
<feature type="binding site" evidence="8">
    <location>
        <position position="210"/>
    </location>
    <ligand>
        <name>ATP</name>
        <dbReference type="ChEBI" id="CHEBI:30616"/>
    </ligand>
</feature>
<dbReference type="Gene3D" id="3.30.200.20">
    <property type="entry name" value="Phosphorylase Kinase, domain 1"/>
    <property type="match status" value="1"/>
</dbReference>
<proteinExistence type="inferred from homology"/>
<keyword evidence="6 8" id="KW-0067">ATP-binding</keyword>
<dbReference type="InterPro" id="IPR000719">
    <property type="entry name" value="Prot_kinase_dom"/>
</dbReference>
<dbReference type="InterPro" id="IPR002110">
    <property type="entry name" value="Ankyrin_rpt"/>
</dbReference>
<evidence type="ECO:0000256" key="2">
    <source>
        <dbReference type="ARBA" id="ARBA00022527"/>
    </source>
</evidence>
<evidence type="ECO:0000256" key="7">
    <source>
        <dbReference type="PROSITE-ProRule" id="PRU00023"/>
    </source>
</evidence>
<dbReference type="PROSITE" id="PS00107">
    <property type="entry name" value="PROTEIN_KINASE_ATP"/>
    <property type="match status" value="1"/>
</dbReference>
<dbReference type="PROSITE" id="PS00108">
    <property type="entry name" value="PROTEIN_KINASE_ST"/>
    <property type="match status" value="1"/>
</dbReference>
<dbReference type="Gene3D" id="1.10.510.10">
    <property type="entry name" value="Transferase(Phosphotransferase) domain 1"/>
    <property type="match status" value="1"/>
</dbReference>
<dbReference type="GO" id="GO:0005524">
    <property type="term" value="F:ATP binding"/>
    <property type="evidence" value="ECO:0007669"/>
    <property type="project" value="UniProtKB-UniRule"/>
</dbReference>
<sequence length="482" mass="53553">MSTQTPAEESNGAQQGQKQVKMQKNSSSASNEALAHTLHGDSAARRRGITELLFFASVGDLKRCRTIVDLWDLKVDDPMCSDYDRRTPLHLAARDASFAVAEWLLKAGADKNAVDRFQRTPLEEAVRNNHVEMVDLLTRKDARVWENGCLVPLEQSSLAQPGLSRALARESMHDVWEINPWDLTLHEKLGEGEFGVVHRASFFGTDVAVKVLKSADSITLGDFRSELAVLRQVHHPNAVQFLGACTRDKPYMIVTELMSGGSLLDAFLRNECKLSLRRALELARDAACGLNYLHQRRPNPIIHRDLKPGNFMVAGSPYCSKSDLVHRSGVLKIADFGLSKTLPKPHPEPGDSLSEYKMTGETGTYRYMAPEVYRHEPYSTKVDVYAFAMMCYELFEGRPPCGGCDGAQVAREAALSGRRPVIVEMDSPKDPVRRSIKELMERMWAGDPDERPSFKEVTHQLTALLSKVPSSGSAQAPCCSVQ</sequence>
<accession>A0A061SJ44</accession>
<reference evidence="12" key="1">
    <citation type="submission" date="2014-05" db="EMBL/GenBank/DDBJ databases">
        <title>The transcriptome of the halophilic microalga Tetraselmis sp. GSL018 isolated from the Great Salt Lake, Utah.</title>
        <authorList>
            <person name="Jinkerson R.E."/>
            <person name="D'Adamo S."/>
            <person name="Posewitz M.C."/>
        </authorList>
    </citation>
    <scope>NUCLEOTIDE SEQUENCE</scope>
    <source>
        <strain evidence="12">GSL018</strain>
    </source>
</reference>
<evidence type="ECO:0000313" key="12">
    <source>
        <dbReference type="EMBL" id="JAC83069.1"/>
    </source>
</evidence>
<evidence type="ECO:0000256" key="6">
    <source>
        <dbReference type="ARBA" id="ARBA00022840"/>
    </source>
</evidence>
<dbReference type="Pfam" id="PF07714">
    <property type="entry name" value="PK_Tyr_Ser-Thr"/>
    <property type="match status" value="1"/>
</dbReference>
<feature type="region of interest" description="Disordered" evidence="10">
    <location>
        <begin position="1"/>
        <end position="34"/>
    </location>
</feature>
<comment type="similarity">
    <text evidence="1">Belongs to the protein kinase superfamily. TKL Ser/Thr protein kinase family.</text>
</comment>
<evidence type="ECO:0000256" key="8">
    <source>
        <dbReference type="PROSITE-ProRule" id="PRU10141"/>
    </source>
</evidence>
<dbReference type="PIRSF" id="PIRSF000654">
    <property type="entry name" value="Integrin-linked_kinase"/>
    <property type="match status" value="1"/>
</dbReference>
<evidence type="ECO:0000256" key="3">
    <source>
        <dbReference type="ARBA" id="ARBA00022679"/>
    </source>
</evidence>
<dbReference type="SMART" id="SM00248">
    <property type="entry name" value="ANK"/>
    <property type="match status" value="2"/>
</dbReference>
<dbReference type="PROSITE" id="PS50011">
    <property type="entry name" value="PROTEIN_KINASE_DOM"/>
    <property type="match status" value="1"/>
</dbReference>
<evidence type="ECO:0000256" key="4">
    <source>
        <dbReference type="ARBA" id="ARBA00022741"/>
    </source>
</evidence>
<dbReference type="PANTHER" id="PTHR44329">
    <property type="entry name" value="SERINE/THREONINE-PROTEIN KINASE TNNI3K-RELATED"/>
    <property type="match status" value="1"/>
</dbReference>
<dbReference type="EMBL" id="GBEZ01001948">
    <property type="protein sequence ID" value="JAC83069.1"/>
    <property type="molecule type" value="Transcribed_RNA"/>
</dbReference>
<dbReference type="PANTHER" id="PTHR44329:SF140">
    <property type="entry name" value="INACTIVE PROTEIN TYROSINE KINASE PTKL"/>
    <property type="match status" value="1"/>
</dbReference>
<evidence type="ECO:0000259" key="11">
    <source>
        <dbReference type="PROSITE" id="PS50011"/>
    </source>
</evidence>
<dbReference type="InterPro" id="IPR001245">
    <property type="entry name" value="Ser-Thr/Tyr_kinase_cat_dom"/>
</dbReference>
<dbReference type="InterPro" id="IPR008271">
    <property type="entry name" value="Ser/Thr_kinase_AS"/>
</dbReference>
<evidence type="ECO:0000256" key="1">
    <source>
        <dbReference type="ARBA" id="ARBA00005843"/>
    </source>
</evidence>
<keyword evidence="2 9" id="KW-0723">Serine/threonine-protein kinase</keyword>
<dbReference type="InterPro" id="IPR036770">
    <property type="entry name" value="Ankyrin_rpt-contain_sf"/>
</dbReference>
<evidence type="ECO:0000256" key="10">
    <source>
        <dbReference type="SAM" id="MobiDB-lite"/>
    </source>
</evidence>
<name>A0A061SJ44_9CHLO</name>
<protein>
    <recommendedName>
        <fullName evidence="11">Protein kinase domain-containing protein</fullName>
    </recommendedName>
</protein>
<keyword evidence="3" id="KW-0808">Transferase</keyword>
<evidence type="ECO:0000256" key="9">
    <source>
        <dbReference type="RuleBase" id="RU000304"/>
    </source>
</evidence>
<dbReference type="InterPro" id="IPR011009">
    <property type="entry name" value="Kinase-like_dom_sf"/>
</dbReference>
<dbReference type="SMART" id="SM00220">
    <property type="entry name" value="S_TKc"/>
    <property type="match status" value="1"/>
</dbReference>
<evidence type="ECO:0000256" key="5">
    <source>
        <dbReference type="ARBA" id="ARBA00022777"/>
    </source>
</evidence>
<dbReference type="PROSITE" id="PS50088">
    <property type="entry name" value="ANK_REPEAT"/>
    <property type="match status" value="1"/>
</dbReference>
<keyword evidence="7" id="KW-0040">ANK repeat</keyword>
<dbReference type="FunFam" id="3.30.200.20:FF:000180">
    <property type="entry name" value="serine/threonine-protein kinase STY46-like"/>
    <property type="match status" value="1"/>
</dbReference>
<organism evidence="12">
    <name type="scientific">Tetraselmis sp. GSL018</name>
    <dbReference type="NCBI Taxonomy" id="582737"/>
    <lineage>
        <taxon>Eukaryota</taxon>
        <taxon>Viridiplantae</taxon>
        <taxon>Chlorophyta</taxon>
        <taxon>core chlorophytes</taxon>
        <taxon>Chlorodendrophyceae</taxon>
        <taxon>Chlorodendrales</taxon>
        <taxon>Chlorodendraceae</taxon>
        <taxon>Tetraselmis</taxon>
    </lineage>
</organism>
<keyword evidence="5" id="KW-0418">Kinase</keyword>
<feature type="compositionally biased region" description="Polar residues" evidence="10">
    <location>
        <begin position="1"/>
        <end position="31"/>
    </location>
</feature>
<dbReference type="InterPro" id="IPR017441">
    <property type="entry name" value="Protein_kinase_ATP_BS"/>
</dbReference>
<dbReference type="SUPFAM" id="SSF48403">
    <property type="entry name" value="Ankyrin repeat"/>
    <property type="match status" value="1"/>
</dbReference>
<feature type="repeat" description="ANK" evidence="7">
    <location>
        <begin position="84"/>
        <end position="116"/>
    </location>
</feature>
<dbReference type="AlphaFoldDB" id="A0A061SJ44"/>
<dbReference type="SUPFAM" id="SSF56112">
    <property type="entry name" value="Protein kinase-like (PK-like)"/>
    <property type="match status" value="1"/>
</dbReference>
<dbReference type="Pfam" id="PF12796">
    <property type="entry name" value="Ank_2"/>
    <property type="match status" value="1"/>
</dbReference>
<dbReference type="Gene3D" id="1.25.40.20">
    <property type="entry name" value="Ankyrin repeat-containing domain"/>
    <property type="match status" value="1"/>
</dbReference>
<gene>
    <name evidence="12" type="ORF">TSPGSL018_4244</name>
</gene>
<dbReference type="PROSITE" id="PS50297">
    <property type="entry name" value="ANK_REP_REGION"/>
    <property type="match status" value="1"/>
</dbReference>
<dbReference type="InterPro" id="IPR051681">
    <property type="entry name" value="Ser/Thr_Kinases-Pseudokinases"/>
</dbReference>
<keyword evidence="4 8" id="KW-0547">Nucleotide-binding</keyword>
<dbReference type="GO" id="GO:0004674">
    <property type="term" value="F:protein serine/threonine kinase activity"/>
    <property type="evidence" value="ECO:0007669"/>
    <property type="project" value="UniProtKB-KW"/>
</dbReference>